<comment type="catalytic activity">
    <reaction evidence="6">
        <text>apo-[citrate lyase ACP] + 2'-(5''-triphospho-alpha-D-ribosyl)-3'-dephospho-CoA = holo-[citrate lyase ACP] + diphosphate</text>
        <dbReference type="Rhea" id="RHEA:16333"/>
        <dbReference type="Rhea" id="RHEA-COMP:10157"/>
        <dbReference type="Rhea" id="RHEA-COMP:10158"/>
        <dbReference type="ChEBI" id="CHEBI:29999"/>
        <dbReference type="ChEBI" id="CHEBI:33019"/>
        <dbReference type="ChEBI" id="CHEBI:61378"/>
        <dbReference type="ChEBI" id="CHEBI:82683"/>
        <dbReference type="EC" id="2.7.7.61"/>
    </reaction>
</comment>
<keyword evidence="4" id="KW-0547">Nucleotide-binding</keyword>
<evidence type="ECO:0000256" key="6">
    <source>
        <dbReference type="ARBA" id="ARBA00048574"/>
    </source>
</evidence>
<keyword evidence="5" id="KW-0067">ATP-binding</keyword>
<keyword evidence="3" id="KW-0548">Nucleotidyltransferase</keyword>
<evidence type="ECO:0000313" key="8">
    <source>
        <dbReference type="Proteomes" id="UP000620133"/>
    </source>
</evidence>
<dbReference type="Pfam" id="PF03802">
    <property type="entry name" value="CitX"/>
    <property type="match status" value="1"/>
</dbReference>
<comment type="catalytic activity">
    <reaction evidence="1">
        <text>3'-dephospho-CoA + ATP = 2'-(5''-triphospho-alpha-D-ribosyl)-3'-dephospho-CoA + adenine</text>
        <dbReference type="Rhea" id="RHEA:15117"/>
        <dbReference type="ChEBI" id="CHEBI:16708"/>
        <dbReference type="ChEBI" id="CHEBI:30616"/>
        <dbReference type="ChEBI" id="CHEBI:57328"/>
        <dbReference type="ChEBI" id="CHEBI:61378"/>
        <dbReference type="EC" id="2.4.2.52"/>
    </reaction>
</comment>
<dbReference type="AlphaFoldDB" id="A0A7U9TJF1"/>
<reference evidence="7" key="1">
    <citation type="submission" date="2021-01" db="EMBL/GenBank/DDBJ databases">
        <title>Draft genome sequence of Acholeplasmataceae bacterium strain Mahy22.</title>
        <authorList>
            <person name="Watanabe M."/>
            <person name="Kojima H."/>
            <person name="Fukui M."/>
        </authorList>
    </citation>
    <scope>NUCLEOTIDE SEQUENCE</scope>
    <source>
        <strain evidence="7">Mahy22</strain>
    </source>
</reference>
<dbReference type="PANTHER" id="PTHR30201:SF2">
    <property type="entry name" value="2-(5''-TRIPHOSPHORIBOSYL)-3'-DEPHOSPHOCOENZYME-A SYNTHASE"/>
    <property type="match status" value="1"/>
</dbReference>
<dbReference type="InterPro" id="IPR002736">
    <property type="entry name" value="CitG"/>
</dbReference>
<gene>
    <name evidence="7" type="ORF">MPAN_001630</name>
</gene>
<dbReference type="GO" id="GO:0046917">
    <property type="term" value="F:triphosphoribosyl-dephospho-CoA synthase activity"/>
    <property type="evidence" value="ECO:0007669"/>
    <property type="project" value="UniProtKB-EC"/>
</dbReference>
<proteinExistence type="predicted"/>
<dbReference type="InterPro" id="IPR005551">
    <property type="entry name" value="CitX"/>
</dbReference>
<dbReference type="Pfam" id="PF01874">
    <property type="entry name" value="CitG"/>
    <property type="match status" value="1"/>
</dbReference>
<dbReference type="GO" id="GO:0050519">
    <property type="term" value="F:holo-citrate lyase synthase activity"/>
    <property type="evidence" value="ECO:0007669"/>
    <property type="project" value="UniProtKB-EC"/>
</dbReference>
<dbReference type="EMBL" id="AP024412">
    <property type="protein sequence ID" value="BCR35270.1"/>
    <property type="molecule type" value="Genomic_DNA"/>
</dbReference>
<evidence type="ECO:0000256" key="5">
    <source>
        <dbReference type="ARBA" id="ARBA00022840"/>
    </source>
</evidence>
<dbReference type="GO" id="GO:0005524">
    <property type="term" value="F:ATP binding"/>
    <property type="evidence" value="ECO:0007669"/>
    <property type="project" value="UniProtKB-KW"/>
</dbReference>
<organism evidence="7 8">
    <name type="scientific">Mariniplasma anaerobium</name>
    <dbReference type="NCBI Taxonomy" id="2735436"/>
    <lineage>
        <taxon>Bacteria</taxon>
        <taxon>Bacillati</taxon>
        <taxon>Mycoplasmatota</taxon>
        <taxon>Mollicutes</taxon>
        <taxon>Acholeplasmatales</taxon>
        <taxon>Acholeplasmataceae</taxon>
        <taxon>Mariniplasma</taxon>
    </lineage>
</organism>
<name>A0A7U9TJF1_9MOLU</name>
<accession>A0A7U9TJF1</accession>
<evidence type="ECO:0000256" key="2">
    <source>
        <dbReference type="ARBA" id="ARBA00022679"/>
    </source>
</evidence>
<evidence type="ECO:0000313" key="7">
    <source>
        <dbReference type="EMBL" id="BCR35270.1"/>
    </source>
</evidence>
<dbReference type="KEGG" id="manr:MPAN_001630"/>
<dbReference type="Proteomes" id="UP000620133">
    <property type="component" value="Chromosome"/>
</dbReference>
<evidence type="ECO:0000256" key="4">
    <source>
        <dbReference type="ARBA" id="ARBA00022741"/>
    </source>
</evidence>
<evidence type="ECO:0000256" key="3">
    <source>
        <dbReference type="ARBA" id="ARBA00022695"/>
    </source>
</evidence>
<keyword evidence="8" id="KW-1185">Reference proteome</keyword>
<keyword evidence="2" id="KW-0808">Transferase</keyword>
<dbReference type="PANTHER" id="PTHR30201">
    <property type="entry name" value="TRIPHOSPHORIBOSYL-DEPHOSPHO-COA SYNTHASE"/>
    <property type="match status" value="1"/>
</dbReference>
<dbReference type="Gene3D" id="1.10.4200.10">
    <property type="entry name" value="Triphosphoribosyl-dephospho-CoA protein"/>
    <property type="match status" value="1"/>
</dbReference>
<dbReference type="GO" id="GO:0051191">
    <property type="term" value="P:prosthetic group biosynthetic process"/>
    <property type="evidence" value="ECO:0007669"/>
    <property type="project" value="InterPro"/>
</dbReference>
<evidence type="ECO:0000256" key="1">
    <source>
        <dbReference type="ARBA" id="ARBA00001210"/>
    </source>
</evidence>
<protein>
    <submittedName>
        <fullName evidence="7">Holo-ACP synthase CitX</fullName>
    </submittedName>
</protein>
<sequence>MMNDSILIAREKRFEYITELSKTYPSIIVLKANTPGPDKNRYSSFFLIDQFNRIIESKFQFDFKTLKKGFDGPYYVYAFSTILSKDTKLELIDIENTNMLGRLIDIDLYINAKMISRSNFEIDLRGCMICNHSAIDCMRNKRHSVEEILNHIDARILYYLNLSIGPIIKSAMYDELNLDDKFGLVTPTSSGSHTDMDYAIMIKSIDILNPYFLDMFELGFKFEDEKILFQKARIIGINAERDMLNNSNGINTYKGLIYILGFVLLALGYIVKHNKPFDSIFSRIKDLSKDVLNDFKNDINSAGVNAYKNYQIKGIRGEVHDGLPTVQNALNYFEKLDSSNPINFHHILLYFIMHSQDTILLKRSKTLDRYLQIKAMSKQVDPYNEKDIKDFTAYCIKNHISFGGSADLFIVFQFLNKIKLFLK</sequence>